<accession>A0A1D6NLC0</accession>
<dbReference type="EMBL" id="CM007649">
    <property type="protein sequence ID" value="ONM41021.1"/>
    <property type="molecule type" value="Genomic_DNA"/>
</dbReference>
<sequence>MESQNTCEEVLPVSTLSEPLLPGKADDDDDLEVQLTPYDRRATATATGASSFSRTCLNLTNAVSGIGVLSMPYAVAQGGWLSLALFALVGAVCYYTGTLIERCMRADPGAIASYPDIGKFAFGSAGRRAVAFFMYVELYLVAISFLVLEGDNLDKLFPGSSVRLAGDYRLQGKQLFIALAAAVVLPTTWLKSLGVLAYVSAVGLVASAVLTASLVWAGVSETGFRRNSTSVLSLSGLPTSLGLYFVCFTGHAVFPTIYSSMRNNRHFSKVLLISSVLCSVNYGLTAVLGYMIYGEDVQSQVTLNLPSGKLYTKVAIVTTLINPLAKYALLVAPITAAVEERFYLPAGSAPARVSVSTVVVVSTAVVASTVPFFGYLMSFIGSFLSVMATVIFPCLCFLKIYRAEGISRIEVAAIAGILMMGVFVAVTGTYTSLQQIIGSLCKLAMAAESHLDEPLLLRGGSFGDVSFWRSCLNLSNVISGVGLLSVPYALAQGGWLSLVLFAVVGAVCYYTGELIARCMRAGGDDIRSYPDIGYLAFGRLGRKAIGAVMYIELYLVAISFLILEGDNLDKLLPGTAVGLPGGYVLRGKQLFTLAAAVVILPTTWLRDLCVLAYVSAVGLVASVALTASLVWAGVAEHGFHAAQDGNLFSLAGLPTSLSLYFVCFSGHGVFPTVYTSMRNKQDFTKVLLASSVLCSLNYALTAVLGYMIYGDDVKSLVTLNLPSGKAYTRIAILTTLITPLAKYALVIQPIMTGIEEKLPPRARQGRLTRAAISTAVLVSTVVAACTVPFFGYLMSFIGSSLNVTVAVLFPCLSYLRVGRVRRRSEAAWIVAILVFGLCVAVKGTYASLHQILSTFW</sequence>
<feature type="domain" description="Amino acid transporter transmembrane" evidence="6">
    <location>
        <begin position="50"/>
        <end position="432"/>
    </location>
</feature>
<dbReference type="OMA" id="VICMVEC"/>
<evidence type="ECO:0000259" key="6">
    <source>
        <dbReference type="Pfam" id="PF01490"/>
    </source>
</evidence>
<dbReference type="PANTHER" id="PTHR22950:SF698">
    <property type="entry name" value="AMINO ACID TRANSPORTER TRANSMEMBRANE DOMAIN-CONTAINING PROTEIN"/>
    <property type="match status" value="1"/>
</dbReference>
<comment type="subcellular location">
    <subcellularLocation>
        <location evidence="1">Membrane</location>
        <topology evidence="1">Multi-pass membrane protein</topology>
    </subcellularLocation>
</comment>
<evidence type="ECO:0000256" key="3">
    <source>
        <dbReference type="ARBA" id="ARBA00022970"/>
    </source>
</evidence>
<evidence type="ECO:0000256" key="1">
    <source>
        <dbReference type="ARBA" id="ARBA00004141"/>
    </source>
</evidence>
<dbReference type="PANTHER" id="PTHR22950">
    <property type="entry name" value="AMINO ACID TRANSPORTER"/>
    <property type="match status" value="1"/>
</dbReference>
<organism evidence="7">
    <name type="scientific">Zea mays</name>
    <name type="common">Maize</name>
    <dbReference type="NCBI Taxonomy" id="4577"/>
    <lineage>
        <taxon>Eukaryota</taxon>
        <taxon>Viridiplantae</taxon>
        <taxon>Streptophyta</taxon>
        <taxon>Embryophyta</taxon>
        <taxon>Tracheophyta</taxon>
        <taxon>Spermatophyta</taxon>
        <taxon>Magnoliopsida</taxon>
        <taxon>Liliopsida</taxon>
        <taxon>Poales</taxon>
        <taxon>Poaceae</taxon>
        <taxon>PACMAD clade</taxon>
        <taxon>Panicoideae</taxon>
        <taxon>Andropogonodae</taxon>
        <taxon>Andropogoneae</taxon>
        <taxon>Tripsacinae</taxon>
        <taxon>Zea</taxon>
    </lineage>
</organism>
<dbReference type="Pfam" id="PF01490">
    <property type="entry name" value="Aa_trans"/>
    <property type="match status" value="2"/>
</dbReference>
<evidence type="ECO:0000256" key="2">
    <source>
        <dbReference type="ARBA" id="ARBA00022692"/>
    </source>
</evidence>
<evidence type="ECO:0000313" key="7">
    <source>
        <dbReference type="EMBL" id="ONM41021.1"/>
    </source>
</evidence>
<keyword evidence="2 7" id="KW-0812">Transmembrane</keyword>
<reference evidence="7" key="1">
    <citation type="submission" date="2015-12" db="EMBL/GenBank/DDBJ databases">
        <title>Update maize B73 reference genome by single molecule sequencing technologies.</title>
        <authorList>
            <consortium name="Maize Genome Sequencing Project"/>
            <person name="Ware D."/>
        </authorList>
    </citation>
    <scope>NUCLEOTIDE SEQUENCE [LARGE SCALE GENOMIC DNA]</scope>
    <source>
        <tissue evidence="7">Seedling</tissue>
    </source>
</reference>
<protein>
    <submittedName>
        <fullName evidence="7">Transmembrane amino acid transporter family protein</fullName>
    </submittedName>
</protein>
<proteinExistence type="predicted"/>
<dbReference type="AlphaFoldDB" id="A0A1D6NLC0"/>
<feature type="domain" description="Amino acid transporter transmembrane" evidence="6">
    <location>
        <begin position="465"/>
        <end position="847"/>
    </location>
</feature>
<dbReference type="STRING" id="4577.A0A1D6NLC0"/>
<dbReference type="GO" id="GO:0006865">
    <property type="term" value="P:amino acid transport"/>
    <property type="evidence" value="ECO:0007669"/>
    <property type="project" value="UniProtKB-KW"/>
</dbReference>
<dbReference type="eggNOG" id="KOG1303">
    <property type="taxonomic scope" value="Eukaryota"/>
</dbReference>
<dbReference type="ExpressionAtlas" id="A0A1D6NLC0">
    <property type="expression patterns" value="baseline and differential"/>
</dbReference>
<name>A0A1D6NLC0_MAIZE</name>
<keyword evidence="3" id="KW-0029">Amino-acid transport</keyword>
<dbReference type="PaxDb" id="4577-GRMZM2G066428_P01"/>
<dbReference type="FunCoup" id="A0A1D6NLC0">
    <property type="interactions" value="146"/>
</dbReference>
<evidence type="ECO:0000256" key="4">
    <source>
        <dbReference type="ARBA" id="ARBA00022989"/>
    </source>
</evidence>
<dbReference type="GO" id="GO:0031090">
    <property type="term" value="C:organelle membrane"/>
    <property type="evidence" value="ECO:0007669"/>
    <property type="project" value="UniProtKB-ARBA"/>
</dbReference>
<keyword evidence="4" id="KW-1133">Transmembrane helix</keyword>
<keyword evidence="3" id="KW-0813">Transport</keyword>
<dbReference type="InParanoid" id="A0A1D6NLC0"/>
<gene>
    <name evidence="7" type="ORF">ZEAMMB73_Zm00001d044387</name>
</gene>
<evidence type="ECO:0000256" key="5">
    <source>
        <dbReference type="ARBA" id="ARBA00023136"/>
    </source>
</evidence>
<dbReference type="InterPro" id="IPR013057">
    <property type="entry name" value="AA_transpt_TM"/>
</dbReference>
<keyword evidence="5" id="KW-0472">Membrane</keyword>